<evidence type="ECO:0000313" key="3">
    <source>
        <dbReference type="EMBL" id="QJE98380.1"/>
    </source>
</evidence>
<dbReference type="RefSeq" id="WP_169456866.1">
    <property type="nucleotide sequence ID" value="NZ_CP051774.1"/>
</dbReference>
<dbReference type="InterPro" id="IPR017946">
    <property type="entry name" value="PLC-like_Pdiesterase_TIM-brl"/>
</dbReference>
<keyword evidence="2" id="KW-0732">Signal</keyword>
<dbReference type="KEGG" id="luo:HHL09_22195"/>
<gene>
    <name evidence="3" type="ORF">HHL09_22195</name>
</gene>
<protein>
    <recommendedName>
        <fullName evidence="5">Glycerophosphodiester phosphodiesterase</fullName>
    </recommendedName>
</protein>
<dbReference type="Gene3D" id="3.20.20.190">
    <property type="entry name" value="Phosphatidylinositol (PI) phosphodiesterase"/>
    <property type="match status" value="1"/>
</dbReference>
<feature type="compositionally biased region" description="Basic and acidic residues" evidence="1">
    <location>
        <begin position="319"/>
        <end position="335"/>
    </location>
</feature>
<name>A0A858RQI0_9BACT</name>
<proteinExistence type="predicted"/>
<evidence type="ECO:0000313" key="4">
    <source>
        <dbReference type="Proteomes" id="UP000501812"/>
    </source>
</evidence>
<dbReference type="AlphaFoldDB" id="A0A858RQI0"/>
<dbReference type="SUPFAM" id="SSF51695">
    <property type="entry name" value="PLC-like phosphodiesterases"/>
    <property type="match status" value="1"/>
</dbReference>
<dbReference type="Pfam" id="PF16670">
    <property type="entry name" value="PI-PLC-C1"/>
    <property type="match status" value="1"/>
</dbReference>
<dbReference type="InterPro" id="IPR032075">
    <property type="entry name" value="PI-PLC-C1"/>
</dbReference>
<feature type="chain" id="PRO_5032737668" description="Glycerophosphodiester phosphodiesterase" evidence="2">
    <location>
        <begin position="18"/>
        <end position="351"/>
    </location>
</feature>
<feature type="region of interest" description="Disordered" evidence="1">
    <location>
        <begin position="317"/>
        <end position="351"/>
    </location>
</feature>
<dbReference type="PROSITE" id="PS51257">
    <property type="entry name" value="PROKAR_LIPOPROTEIN"/>
    <property type="match status" value="1"/>
</dbReference>
<dbReference type="CDD" id="cd08589">
    <property type="entry name" value="PI-PLCc_SaPLC1_like"/>
    <property type="match status" value="1"/>
</dbReference>
<evidence type="ECO:0000256" key="1">
    <source>
        <dbReference type="SAM" id="MobiDB-lite"/>
    </source>
</evidence>
<reference evidence="3 4" key="1">
    <citation type="submission" date="2020-04" db="EMBL/GenBank/DDBJ databases">
        <title>Luteolibacter sp. G-1-1-1 isolated from soil.</title>
        <authorList>
            <person name="Dahal R.H."/>
        </authorList>
    </citation>
    <scope>NUCLEOTIDE SEQUENCE [LARGE SCALE GENOMIC DNA]</scope>
    <source>
        <strain evidence="3 4">G-1-1-1</strain>
    </source>
</reference>
<keyword evidence="4" id="KW-1185">Reference proteome</keyword>
<feature type="signal peptide" evidence="2">
    <location>
        <begin position="1"/>
        <end position="17"/>
    </location>
</feature>
<organism evidence="3 4">
    <name type="scientific">Luteolibacter luteus</name>
    <dbReference type="NCBI Taxonomy" id="2728835"/>
    <lineage>
        <taxon>Bacteria</taxon>
        <taxon>Pseudomonadati</taxon>
        <taxon>Verrucomicrobiota</taxon>
        <taxon>Verrucomicrobiia</taxon>
        <taxon>Verrucomicrobiales</taxon>
        <taxon>Verrucomicrobiaceae</taxon>
        <taxon>Luteolibacter</taxon>
    </lineage>
</organism>
<dbReference type="GO" id="GO:0006629">
    <property type="term" value="P:lipid metabolic process"/>
    <property type="evidence" value="ECO:0007669"/>
    <property type="project" value="InterPro"/>
</dbReference>
<sequence>MRAFPVCLLFSATLACADEVRLNQIQAIGSHNSYHVAAPRELLDTVVKFNKDAKAWDYTHPPLTEQLDMGVRQFELDIFADSKGGLFSKPSMLNVAKMAGAKNLTFDPDGKLAKPGFKVLHIPDIDCWSNAPVLKDALAEMKAWSDQHPQHLPIMILLECKDQPQPPLPTKPEELTRERLLELEKEVLSAIPADRVLEPDEVRGKENTLREAVTKHGWPDLDSLRGKFIFCLDNTNEVRSRYLEGNPALEGRLIFASAPDTRHPAAAWFKCNDPEKQLQEIKDLVKAGFLVRTRSDTNKPDDKMKAAAFESGAQWVSTDHFRPDDKDRVSFDGKPVRPNPVSGNPGMKIEP</sequence>
<evidence type="ECO:0000256" key="2">
    <source>
        <dbReference type="SAM" id="SignalP"/>
    </source>
</evidence>
<evidence type="ECO:0008006" key="5">
    <source>
        <dbReference type="Google" id="ProtNLM"/>
    </source>
</evidence>
<dbReference type="Proteomes" id="UP000501812">
    <property type="component" value="Chromosome"/>
</dbReference>
<accession>A0A858RQI0</accession>
<dbReference type="GO" id="GO:0008081">
    <property type="term" value="F:phosphoric diester hydrolase activity"/>
    <property type="evidence" value="ECO:0007669"/>
    <property type="project" value="InterPro"/>
</dbReference>
<dbReference type="EMBL" id="CP051774">
    <property type="protein sequence ID" value="QJE98380.1"/>
    <property type="molecule type" value="Genomic_DNA"/>
</dbReference>